<evidence type="ECO:0000313" key="3">
    <source>
        <dbReference type="Proteomes" id="UP000440304"/>
    </source>
</evidence>
<evidence type="ECO:0000313" key="2">
    <source>
        <dbReference type="EMBL" id="MXO02445.1"/>
    </source>
</evidence>
<reference evidence="2 3" key="1">
    <citation type="submission" date="2019-12" db="EMBL/GenBank/DDBJ databases">
        <title>Shinella granuli gen. nov., sp. nov., and proposal of the reclassification of Zoogloea ramigera ATCC 19623 as Shinella zoogloeoides sp. nov.</title>
        <authorList>
            <person name="Gao J."/>
        </authorList>
    </citation>
    <scope>NUCLEOTIDE SEQUENCE [LARGE SCALE GENOMIC DNA]</scope>
    <source>
        <strain evidence="2 3">DSM 287</strain>
    </source>
</reference>
<name>A0A6N8TJ30_SHIZO</name>
<protein>
    <submittedName>
        <fullName evidence="2">Uncharacterized protein</fullName>
    </submittedName>
</protein>
<dbReference type="Proteomes" id="UP000440304">
    <property type="component" value="Unassembled WGS sequence"/>
</dbReference>
<gene>
    <name evidence="2" type="ORF">GR156_19185</name>
</gene>
<organism evidence="2 3">
    <name type="scientific">Shinella zoogloeoides</name>
    <name type="common">Crabtreella saccharophila</name>
    <dbReference type="NCBI Taxonomy" id="352475"/>
    <lineage>
        <taxon>Bacteria</taxon>
        <taxon>Pseudomonadati</taxon>
        <taxon>Pseudomonadota</taxon>
        <taxon>Alphaproteobacteria</taxon>
        <taxon>Hyphomicrobiales</taxon>
        <taxon>Rhizobiaceae</taxon>
        <taxon>Shinella</taxon>
    </lineage>
</organism>
<sequence>MRLQLFLGGLFFAGAALPASASGGLECTANDKSVNFSVYASLTSGMGNPAYDLAGKLEIRDKAVAQDLRTMTFGGADRPQYWLDSKDLRLILYKEREGNGPFGSVTLELRARRASDEGKFRGTYKLSTEDMTDSNVEGGNATTFSGNISCFVE</sequence>
<dbReference type="AlphaFoldDB" id="A0A6N8TJ30"/>
<evidence type="ECO:0000256" key="1">
    <source>
        <dbReference type="SAM" id="SignalP"/>
    </source>
</evidence>
<feature type="chain" id="PRO_5026864940" evidence="1">
    <location>
        <begin position="22"/>
        <end position="153"/>
    </location>
</feature>
<dbReference type="EMBL" id="WUML01000022">
    <property type="protein sequence ID" value="MXO02445.1"/>
    <property type="molecule type" value="Genomic_DNA"/>
</dbReference>
<comment type="caution">
    <text evidence="2">The sequence shown here is derived from an EMBL/GenBank/DDBJ whole genome shotgun (WGS) entry which is preliminary data.</text>
</comment>
<dbReference type="RefSeq" id="WP_160787732.1">
    <property type="nucleotide sequence ID" value="NZ_CP086610.1"/>
</dbReference>
<dbReference type="OrthoDB" id="9808963at2"/>
<keyword evidence="1" id="KW-0732">Signal</keyword>
<proteinExistence type="predicted"/>
<feature type="signal peptide" evidence="1">
    <location>
        <begin position="1"/>
        <end position="21"/>
    </location>
</feature>
<accession>A0A6N8TJ30</accession>